<proteinExistence type="predicted"/>
<dbReference type="AlphaFoldDB" id="A0A076EUW3"/>
<dbReference type="RefSeq" id="WP_112300919.1">
    <property type="nucleotide sequence ID" value="NZ_CP008947.1"/>
</dbReference>
<evidence type="ECO:0000313" key="2">
    <source>
        <dbReference type="Proteomes" id="UP000028488"/>
    </source>
</evidence>
<accession>A0A076EUW3</accession>
<organism evidence="1 2">
    <name type="scientific">Rhodococcus opacus</name>
    <name type="common">Nocardia opaca</name>
    <dbReference type="NCBI Taxonomy" id="37919"/>
    <lineage>
        <taxon>Bacteria</taxon>
        <taxon>Bacillati</taxon>
        <taxon>Actinomycetota</taxon>
        <taxon>Actinomycetes</taxon>
        <taxon>Mycobacteriales</taxon>
        <taxon>Nocardiaceae</taxon>
        <taxon>Rhodococcus</taxon>
    </lineage>
</organism>
<protein>
    <submittedName>
        <fullName evidence="1">Uncharacterized protein</fullName>
    </submittedName>
</protein>
<dbReference type="EMBL" id="CP008947">
    <property type="protein sequence ID" value="AII08982.1"/>
    <property type="molecule type" value="Genomic_DNA"/>
</dbReference>
<reference evidence="1 2" key="1">
    <citation type="submission" date="2014-07" db="EMBL/GenBank/DDBJ databases">
        <title>Genome Sequence of Rhodococcus opacus Strain R7, a Biodegrader of Mono- and Polycyclic Aromatic Hydrocarbons.</title>
        <authorList>
            <person name="Di Gennaro P."/>
            <person name="Zampolli J."/>
            <person name="Presti I."/>
            <person name="Cappelletti M."/>
            <person name="D'Ursi P."/>
            <person name="Orro A."/>
            <person name="Mezzelani A."/>
            <person name="Milanesi L."/>
        </authorList>
    </citation>
    <scope>NUCLEOTIDE SEQUENCE [LARGE SCALE GENOMIC DNA]</scope>
    <source>
        <strain evidence="1 2">R7</strain>
    </source>
</reference>
<dbReference type="Proteomes" id="UP000028488">
    <property type="component" value="Chromosome"/>
</dbReference>
<dbReference type="eggNOG" id="ENOG5031X92">
    <property type="taxonomic scope" value="Bacteria"/>
</dbReference>
<name>A0A076EUW3_RHOOP</name>
<gene>
    <name evidence="1" type="ORF">EP51_31880</name>
</gene>
<evidence type="ECO:0000313" key="1">
    <source>
        <dbReference type="EMBL" id="AII08982.1"/>
    </source>
</evidence>
<sequence>MSDQKSAAQPHSHDVVVGARVRVRRDSDAPAPGVVIEDFADLSQSEGLLGRDWAPVHRWAVALDDGRLVFADDGELDLDTDAPQAALG</sequence>